<comment type="caution">
    <text evidence="6">The sequence shown here is derived from an EMBL/GenBank/DDBJ whole genome shotgun (WGS) entry which is preliminary data.</text>
</comment>
<dbReference type="SMART" id="SM00448">
    <property type="entry name" value="REC"/>
    <property type="match status" value="1"/>
</dbReference>
<keyword evidence="2" id="KW-0238">DNA-binding</keyword>
<dbReference type="Pfam" id="PF00072">
    <property type="entry name" value="Response_reg"/>
    <property type="match status" value="1"/>
</dbReference>
<dbReference type="SMART" id="SM00421">
    <property type="entry name" value="HTH_LUXR"/>
    <property type="match status" value="1"/>
</dbReference>
<dbReference type="EMBL" id="AMRM01000004">
    <property type="protein sequence ID" value="EKF20183.1"/>
    <property type="molecule type" value="Genomic_DNA"/>
</dbReference>
<dbReference type="InterPro" id="IPR011006">
    <property type="entry name" value="CheY-like_superfamily"/>
</dbReference>
<dbReference type="AlphaFoldDB" id="K2N7Y9"/>
<dbReference type="InterPro" id="IPR000792">
    <property type="entry name" value="Tscrpt_reg_LuxR_C"/>
</dbReference>
<dbReference type="Gene3D" id="1.10.10.10">
    <property type="entry name" value="Winged helix-like DNA-binding domain superfamily/Winged helix DNA-binding domain"/>
    <property type="match status" value="1"/>
</dbReference>
<feature type="domain" description="HTH luxR-type" evidence="4">
    <location>
        <begin position="144"/>
        <end position="209"/>
    </location>
</feature>
<dbReference type="PROSITE" id="PS50043">
    <property type="entry name" value="HTH_LUXR_2"/>
    <property type="match status" value="1"/>
</dbReference>
<dbReference type="CDD" id="cd06170">
    <property type="entry name" value="LuxR_C_like"/>
    <property type="match status" value="1"/>
</dbReference>
<sequence>MTVVLIVDDHHLIRAGVKNLLESEFPDTRVEGADSVAAALTFLADSGDVDLVLMDLKLPDASALDGLTRLKQSHPASAVALISGTDDNETIRAALSIGADGFIPKSADPQILTHAVSLMLRGEMFLPRSFLQSYDPDGEVRTEESGKNVVLTDRQCEVFALMREGLANKEIARQLQLSESTVKTHVSAILKSFGTTSRTKAIARAIERGWPQQ</sequence>
<reference evidence="6 7" key="1">
    <citation type="journal article" date="2012" name="J. Bacteriol.">
        <title>Genome Sequence of Nitratireductor pacificus Type Strain pht-3B.</title>
        <authorList>
            <person name="Lai Q."/>
            <person name="Li G."/>
            <person name="Shao Z."/>
        </authorList>
    </citation>
    <scope>NUCLEOTIDE SEQUENCE [LARGE SCALE GENOMIC DNA]</scope>
    <source>
        <strain evidence="7">pht-3B</strain>
    </source>
</reference>
<dbReference type="PANTHER" id="PTHR45566">
    <property type="entry name" value="HTH-TYPE TRANSCRIPTIONAL REGULATOR YHJB-RELATED"/>
    <property type="match status" value="1"/>
</dbReference>
<dbReference type="InterPro" id="IPR051015">
    <property type="entry name" value="EvgA-like"/>
</dbReference>
<dbReference type="GO" id="GO:0000160">
    <property type="term" value="P:phosphorelay signal transduction system"/>
    <property type="evidence" value="ECO:0007669"/>
    <property type="project" value="InterPro"/>
</dbReference>
<dbReference type="Gene3D" id="3.40.50.2300">
    <property type="match status" value="1"/>
</dbReference>
<evidence type="ECO:0000256" key="2">
    <source>
        <dbReference type="ARBA" id="ARBA00023125"/>
    </source>
</evidence>
<dbReference type="InterPro" id="IPR058245">
    <property type="entry name" value="NreC/VraR/RcsB-like_REC"/>
</dbReference>
<dbReference type="CDD" id="cd17535">
    <property type="entry name" value="REC_NarL-like"/>
    <property type="match status" value="1"/>
</dbReference>
<dbReference type="PATRIC" id="fig|391937.3.peg.1092"/>
<name>K2N7Y9_9HYPH</name>
<dbReference type="PRINTS" id="PR00038">
    <property type="entry name" value="HTHLUXR"/>
</dbReference>
<dbReference type="RefSeq" id="WP_008595026.1">
    <property type="nucleotide sequence ID" value="NZ_AMRM01000004.1"/>
</dbReference>
<feature type="modified residue" description="4-aspartylphosphate" evidence="3">
    <location>
        <position position="55"/>
    </location>
</feature>
<feature type="domain" description="Response regulatory" evidence="5">
    <location>
        <begin position="3"/>
        <end position="120"/>
    </location>
</feature>
<evidence type="ECO:0000313" key="7">
    <source>
        <dbReference type="Proteomes" id="UP000006786"/>
    </source>
</evidence>
<dbReference type="SUPFAM" id="SSF46894">
    <property type="entry name" value="C-terminal effector domain of the bipartite response regulators"/>
    <property type="match status" value="1"/>
</dbReference>
<evidence type="ECO:0000259" key="5">
    <source>
        <dbReference type="PROSITE" id="PS50110"/>
    </source>
</evidence>
<dbReference type="Proteomes" id="UP000006786">
    <property type="component" value="Unassembled WGS sequence"/>
</dbReference>
<dbReference type="PROSITE" id="PS50110">
    <property type="entry name" value="RESPONSE_REGULATORY"/>
    <property type="match status" value="1"/>
</dbReference>
<accession>K2N7Y9</accession>
<dbReference type="SUPFAM" id="SSF52172">
    <property type="entry name" value="CheY-like"/>
    <property type="match status" value="1"/>
</dbReference>
<dbReference type="OrthoDB" id="3678174at2"/>
<dbReference type="InterPro" id="IPR001789">
    <property type="entry name" value="Sig_transdc_resp-reg_receiver"/>
</dbReference>
<dbReference type="Pfam" id="PF00196">
    <property type="entry name" value="GerE"/>
    <property type="match status" value="1"/>
</dbReference>
<gene>
    <name evidence="6" type="ORF">NA2_05316</name>
</gene>
<dbReference type="PANTHER" id="PTHR45566:SF1">
    <property type="entry name" value="HTH-TYPE TRANSCRIPTIONAL REGULATOR YHJB-RELATED"/>
    <property type="match status" value="1"/>
</dbReference>
<protein>
    <submittedName>
        <fullName evidence="6">LuxR family transcriptional regulator</fullName>
    </submittedName>
</protein>
<keyword evidence="7" id="KW-1185">Reference proteome</keyword>
<evidence type="ECO:0000313" key="6">
    <source>
        <dbReference type="EMBL" id="EKF20183.1"/>
    </source>
</evidence>
<evidence type="ECO:0000256" key="3">
    <source>
        <dbReference type="PROSITE-ProRule" id="PRU00169"/>
    </source>
</evidence>
<organism evidence="6 7">
    <name type="scientific">Nitratireductor pacificus pht-3B</name>
    <dbReference type="NCBI Taxonomy" id="391937"/>
    <lineage>
        <taxon>Bacteria</taxon>
        <taxon>Pseudomonadati</taxon>
        <taxon>Pseudomonadota</taxon>
        <taxon>Alphaproteobacteria</taxon>
        <taxon>Hyphomicrobiales</taxon>
        <taxon>Phyllobacteriaceae</taxon>
        <taxon>Nitratireductor</taxon>
    </lineage>
</organism>
<dbReference type="GO" id="GO:0006355">
    <property type="term" value="P:regulation of DNA-templated transcription"/>
    <property type="evidence" value="ECO:0007669"/>
    <property type="project" value="InterPro"/>
</dbReference>
<dbReference type="GO" id="GO:0003677">
    <property type="term" value="F:DNA binding"/>
    <property type="evidence" value="ECO:0007669"/>
    <property type="project" value="UniProtKB-KW"/>
</dbReference>
<dbReference type="InterPro" id="IPR016032">
    <property type="entry name" value="Sig_transdc_resp-reg_C-effctor"/>
</dbReference>
<evidence type="ECO:0000256" key="1">
    <source>
        <dbReference type="ARBA" id="ARBA00022553"/>
    </source>
</evidence>
<keyword evidence="1 3" id="KW-0597">Phosphoprotein</keyword>
<evidence type="ECO:0000259" key="4">
    <source>
        <dbReference type="PROSITE" id="PS50043"/>
    </source>
</evidence>
<dbReference type="InterPro" id="IPR036388">
    <property type="entry name" value="WH-like_DNA-bd_sf"/>
</dbReference>
<dbReference type="eggNOG" id="COG2197">
    <property type="taxonomic scope" value="Bacteria"/>
</dbReference>
<proteinExistence type="predicted"/>
<dbReference type="STRING" id="391937.NA2_05316"/>